<dbReference type="EMBL" id="JACRSV010000002">
    <property type="protein sequence ID" value="MBC8559929.1"/>
    <property type="molecule type" value="Genomic_DNA"/>
</dbReference>
<comment type="caution">
    <text evidence="1">The sequence shown here is derived from an EMBL/GenBank/DDBJ whole genome shotgun (WGS) entry which is preliminary data.</text>
</comment>
<organism evidence="1 2">
    <name type="scientific">Fumia xinanensis</name>
    <dbReference type="NCBI Taxonomy" id="2763659"/>
    <lineage>
        <taxon>Bacteria</taxon>
        <taxon>Bacillati</taxon>
        <taxon>Bacillota</taxon>
        <taxon>Clostridia</taxon>
        <taxon>Eubacteriales</taxon>
        <taxon>Oscillospiraceae</taxon>
        <taxon>Fumia</taxon>
    </lineage>
</organism>
<gene>
    <name evidence="1" type="ORF">H8710_07610</name>
</gene>
<dbReference type="AlphaFoldDB" id="A0A926E4E7"/>
<name>A0A926E4E7_9FIRM</name>
<protein>
    <submittedName>
        <fullName evidence="1">Uncharacterized protein</fullName>
    </submittedName>
</protein>
<evidence type="ECO:0000313" key="2">
    <source>
        <dbReference type="Proteomes" id="UP000610760"/>
    </source>
</evidence>
<reference evidence="1" key="1">
    <citation type="submission" date="2020-08" db="EMBL/GenBank/DDBJ databases">
        <title>Genome public.</title>
        <authorList>
            <person name="Liu C."/>
            <person name="Sun Q."/>
        </authorList>
    </citation>
    <scope>NUCLEOTIDE SEQUENCE</scope>
    <source>
        <strain evidence="1">NSJ-33</strain>
    </source>
</reference>
<dbReference type="Proteomes" id="UP000610760">
    <property type="component" value="Unassembled WGS sequence"/>
</dbReference>
<evidence type="ECO:0000313" key="1">
    <source>
        <dbReference type="EMBL" id="MBC8559929.1"/>
    </source>
</evidence>
<keyword evidence="2" id="KW-1185">Reference proteome</keyword>
<accession>A0A926E4E7</accession>
<sequence length="276" mass="30603">MNYKWLGLGAALVLLLNGCGRDLPAPQEYGGDYSRMAYIETAKPLSYGEWEQILSLPEVTDYDLSGREGAVSDELTALGDRAEHGAYLLENPLGEGKIEAPHFYLLASRRLTEKALEKELDFVLTEGEIPSPDGKRQCLISEPLARLNHKSVGDKILLKNWLDPRKTVRVKITGIYRGPEGGEIMDERLKDSLADEPMNGIFVTVADLRKLTKGAEREGVWQAPSLMLDAPVSIGKVREEIEKLGLSDSVKLYTAEELMDRMMGGRDLSHSDDAVE</sequence>
<dbReference type="RefSeq" id="WP_249294900.1">
    <property type="nucleotide sequence ID" value="NZ_JACRSV010000002.1"/>
</dbReference>
<proteinExistence type="predicted"/>